<proteinExistence type="predicted"/>
<evidence type="ECO:0000256" key="1">
    <source>
        <dbReference type="SAM" id="MobiDB-lite"/>
    </source>
</evidence>
<reference evidence="3 4" key="1">
    <citation type="journal article" date="2020" name="Genome Biol. Evol.">
        <title>Comparative genomics of strictly vertically transmitted, feminizing microsporidia endosymbionts of amphipod crustaceans.</title>
        <authorList>
            <person name="Cormier A."/>
            <person name="Chebbi M.A."/>
            <person name="Giraud I."/>
            <person name="Wattier R."/>
            <person name="Teixeira M."/>
            <person name="Gilbert C."/>
            <person name="Rigaud T."/>
            <person name="Cordaux R."/>
        </authorList>
    </citation>
    <scope>NUCLEOTIDE SEQUENCE [LARGE SCALE GENOMIC DNA]</scope>
    <source>
        <strain evidence="3 4">Ou3-Ou53</strain>
    </source>
</reference>
<name>A0A9P6GYJ1_9MICR</name>
<evidence type="ECO:0000313" key="4">
    <source>
        <dbReference type="Proteomes" id="UP000740883"/>
    </source>
</evidence>
<dbReference type="AlphaFoldDB" id="A0A9P6GYJ1"/>
<accession>A0A9P6GYJ1</accession>
<evidence type="ECO:0000313" key="3">
    <source>
        <dbReference type="EMBL" id="KAF9763278.1"/>
    </source>
</evidence>
<dbReference type="OrthoDB" id="1733656at2759"/>
<dbReference type="Gene3D" id="3.30.70.330">
    <property type="match status" value="1"/>
</dbReference>
<dbReference type="Proteomes" id="UP000740883">
    <property type="component" value="Unassembled WGS sequence"/>
</dbReference>
<comment type="caution">
    <text evidence="3">The sequence shown here is derived from an EMBL/GenBank/DDBJ whole genome shotgun (WGS) entry which is preliminary data.</text>
</comment>
<dbReference type="InterPro" id="IPR012677">
    <property type="entry name" value="Nucleotide-bd_a/b_plait_sf"/>
</dbReference>
<feature type="region of interest" description="Disordered" evidence="1">
    <location>
        <begin position="1"/>
        <end position="25"/>
    </location>
</feature>
<sequence length="140" mass="16351">MYHPRVFKRAEQKVEEQSTQSKKSINIPENTLYEEPLLVQNKPSKKYITVFGFSSSNIDNVILKIKQTLQFDHIEYGKNWINVMIQNEDDASKLLKLNTCYVNGEIIGVFRESYGVIEDKDIFLKKKGVFSKLFTYLFGE</sequence>
<keyword evidence="4" id="KW-1185">Reference proteome</keyword>
<dbReference type="Pfam" id="PF05172">
    <property type="entry name" value="RRM_Nup35"/>
    <property type="match status" value="1"/>
</dbReference>
<dbReference type="EMBL" id="SBJO01000084">
    <property type="protein sequence ID" value="KAF9763278.1"/>
    <property type="molecule type" value="Genomic_DNA"/>
</dbReference>
<organism evidence="3 4">
    <name type="scientific">Nosema granulosis</name>
    <dbReference type="NCBI Taxonomy" id="83296"/>
    <lineage>
        <taxon>Eukaryota</taxon>
        <taxon>Fungi</taxon>
        <taxon>Fungi incertae sedis</taxon>
        <taxon>Microsporidia</taxon>
        <taxon>Nosematidae</taxon>
        <taxon>Nosema</taxon>
    </lineage>
</organism>
<feature type="domain" description="RRM Nup35-type" evidence="2">
    <location>
        <begin position="41"/>
        <end position="111"/>
    </location>
</feature>
<dbReference type="InterPro" id="IPR007846">
    <property type="entry name" value="RRM_NUP35_dom"/>
</dbReference>
<protein>
    <recommendedName>
        <fullName evidence="2">RRM Nup35-type domain-containing protein</fullName>
    </recommendedName>
</protein>
<gene>
    <name evidence="3" type="ORF">NGRA_1373</name>
</gene>
<evidence type="ECO:0000259" key="2">
    <source>
        <dbReference type="Pfam" id="PF05172"/>
    </source>
</evidence>